<comment type="caution">
    <text evidence="1">The sequence shown here is derived from an EMBL/GenBank/DDBJ whole genome shotgun (WGS) entry which is preliminary data.</text>
</comment>
<organism evidence="1 2">
    <name type="scientific">Actinomycetospora flava</name>
    <dbReference type="NCBI Taxonomy" id="3129232"/>
    <lineage>
        <taxon>Bacteria</taxon>
        <taxon>Bacillati</taxon>
        <taxon>Actinomycetota</taxon>
        <taxon>Actinomycetes</taxon>
        <taxon>Pseudonocardiales</taxon>
        <taxon>Pseudonocardiaceae</taxon>
        <taxon>Actinomycetospora</taxon>
    </lineage>
</organism>
<keyword evidence="2" id="KW-1185">Reference proteome</keyword>
<protein>
    <submittedName>
        <fullName evidence="1">Uncharacterized protein</fullName>
    </submittedName>
</protein>
<dbReference type="EMBL" id="JBBEGM010000009">
    <property type="protein sequence ID" value="MEJ2863562.1"/>
    <property type="molecule type" value="Genomic_DNA"/>
</dbReference>
<dbReference type="RefSeq" id="WP_337704930.1">
    <property type="nucleotide sequence ID" value="NZ_JBBEGM010000009.1"/>
</dbReference>
<reference evidence="1 2" key="1">
    <citation type="submission" date="2024-03" db="EMBL/GenBank/DDBJ databases">
        <title>Actinomycetospora sp. OC33-EN07, a novel actinomycete isolated from wild orchid (Aerides multiflora).</title>
        <authorList>
            <person name="Suriyachadkun C."/>
        </authorList>
    </citation>
    <scope>NUCLEOTIDE SEQUENCE [LARGE SCALE GENOMIC DNA]</scope>
    <source>
        <strain evidence="1 2">OC33-EN07</strain>
    </source>
</reference>
<dbReference type="Proteomes" id="UP001369736">
    <property type="component" value="Unassembled WGS sequence"/>
</dbReference>
<evidence type="ECO:0000313" key="1">
    <source>
        <dbReference type="EMBL" id="MEJ2863562.1"/>
    </source>
</evidence>
<accession>A0ABU8M928</accession>
<name>A0ABU8M928_9PSEU</name>
<proteinExistence type="predicted"/>
<gene>
    <name evidence="1" type="ORF">WCD58_20535</name>
</gene>
<evidence type="ECO:0000313" key="2">
    <source>
        <dbReference type="Proteomes" id="UP001369736"/>
    </source>
</evidence>
<sequence length="68" mass="7504">MPGGQPNTDPFERADATSNTPWAWFLDHDVIALYGGGIVTRFLGTFEEFPPRREPAGFTIVHMSPVKG</sequence>